<name>A0A9N8HUW0_9STRA</name>
<gene>
    <name evidence="2" type="ORF">SEMRO_1705_G292420.1</name>
</gene>
<protein>
    <submittedName>
        <fullName evidence="2">Uncharacterized protein</fullName>
    </submittedName>
</protein>
<dbReference type="EMBL" id="CAICTM010001703">
    <property type="protein sequence ID" value="CAB9525640.1"/>
    <property type="molecule type" value="Genomic_DNA"/>
</dbReference>
<evidence type="ECO:0000313" key="2">
    <source>
        <dbReference type="EMBL" id="CAB9525640.1"/>
    </source>
</evidence>
<reference evidence="2" key="1">
    <citation type="submission" date="2020-06" db="EMBL/GenBank/DDBJ databases">
        <authorList>
            <consortium name="Plant Systems Biology data submission"/>
        </authorList>
    </citation>
    <scope>NUCLEOTIDE SEQUENCE</scope>
    <source>
        <strain evidence="2">D6</strain>
    </source>
</reference>
<feature type="region of interest" description="Disordered" evidence="1">
    <location>
        <begin position="153"/>
        <end position="189"/>
    </location>
</feature>
<comment type="caution">
    <text evidence="2">The sequence shown here is derived from an EMBL/GenBank/DDBJ whole genome shotgun (WGS) entry which is preliminary data.</text>
</comment>
<organism evidence="2 3">
    <name type="scientific">Seminavis robusta</name>
    <dbReference type="NCBI Taxonomy" id="568900"/>
    <lineage>
        <taxon>Eukaryota</taxon>
        <taxon>Sar</taxon>
        <taxon>Stramenopiles</taxon>
        <taxon>Ochrophyta</taxon>
        <taxon>Bacillariophyta</taxon>
        <taxon>Bacillariophyceae</taxon>
        <taxon>Bacillariophycidae</taxon>
        <taxon>Naviculales</taxon>
        <taxon>Naviculaceae</taxon>
        <taxon>Seminavis</taxon>
    </lineage>
</organism>
<keyword evidence="3" id="KW-1185">Reference proteome</keyword>
<dbReference type="Proteomes" id="UP001153069">
    <property type="component" value="Unassembled WGS sequence"/>
</dbReference>
<dbReference type="AlphaFoldDB" id="A0A9N8HUW0"/>
<accession>A0A9N8HUW0</accession>
<proteinExistence type="predicted"/>
<feature type="region of interest" description="Disordered" evidence="1">
    <location>
        <begin position="81"/>
        <end position="138"/>
    </location>
</feature>
<evidence type="ECO:0000313" key="3">
    <source>
        <dbReference type="Proteomes" id="UP001153069"/>
    </source>
</evidence>
<evidence type="ECO:0000256" key="1">
    <source>
        <dbReference type="SAM" id="MobiDB-lite"/>
    </source>
</evidence>
<sequence>MAAKMILFAVVKSNEASIEDGQCFLFLLQGQSMLLRQNVYCPLSATMSSRLKPETFDWAAAHAFEEWEHDLKIIENHGKEMKDAPPLSQKHAVQSDVESDEEYEFGKEEPAKKGAKKPAPKPAPKPAAGKKPKPLTPSDYGFKVVTVTDLVPSGFPQYPRGTPEFRDGSDTPLYRGDAGFGERPTNSPHRPVALNYKEVKKEELPAIAPCRYCEQYPCYMIQDLVGGSLMMTGDMMKDEGFENKVIRKALYKEAARMIFGRLGAGKRRPLPVCVEGEIKDTWPRNAAKDDEYMWYKEN</sequence>